<dbReference type="EMBL" id="JACGWO010000002">
    <property type="protein sequence ID" value="KAK4434981.1"/>
    <property type="molecule type" value="Genomic_DNA"/>
</dbReference>
<evidence type="ECO:0000313" key="2">
    <source>
        <dbReference type="Proteomes" id="UP001293254"/>
    </source>
</evidence>
<protein>
    <submittedName>
        <fullName evidence="1">Uncharacterized protein</fullName>
    </submittedName>
</protein>
<dbReference type="Proteomes" id="UP001293254">
    <property type="component" value="Unassembled WGS sequence"/>
</dbReference>
<keyword evidence="2" id="KW-1185">Reference proteome</keyword>
<reference evidence="1" key="2">
    <citation type="journal article" date="2024" name="Plant">
        <title>Genomic evolution and insights into agronomic trait innovations of Sesamum species.</title>
        <authorList>
            <person name="Miao H."/>
            <person name="Wang L."/>
            <person name="Qu L."/>
            <person name="Liu H."/>
            <person name="Sun Y."/>
            <person name="Le M."/>
            <person name="Wang Q."/>
            <person name="Wei S."/>
            <person name="Zheng Y."/>
            <person name="Lin W."/>
            <person name="Duan Y."/>
            <person name="Cao H."/>
            <person name="Xiong S."/>
            <person name="Wang X."/>
            <person name="Wei L."/>
            <person name="Li C."/>
            <person name="Ma Q."/>
            <person name="Ju M."/>
            <person name="Zhao R."/>
            <person name="Li G."/>
            <person name="Mu C."/>
            <person name="Tian Q."/>
            <person name="Mei H."/>
            <person name="Zhang T."/>
            <person name="Gao T."/>
            <person name="Zhang H."/>
        </authorList>
    </citation>
    <scope>NUCLEOTIDE SEQUENCE</scope>
    <source>
        <strain evidence="1">3651</strain>
    </source>
</reference>
<evidence type="ECO:0000313" key="1">
    <source>
        <dbReference type="EMBL" id="KAK4434981.1"/>
    </source>
</evidence>
<accession>A0AAE1YRM7</accession>
<reference evidence="1" key="1">
    <citation type="submission" date="2020-06" db="EMBL/GenBank/DDBJ databases">
        <authorList>
            <person name="Li T."/>
            <person name="Hu X."/>
            <person name="Zhang T."/>
            <person name="Song X."/>
            <person name="Zhang H."/>
            <person name="Dai N."/>
            <person name="Sheng W."/>
            <person name="Hou X."/>
            <person name="Wei L."/>
        </authorList>
    </citation>
    <scope>NUCLEOTIDE SEQUENCE</scope>
    <source>
        <strain evidence="1">3651</strain>
        <tissue evidence="1">Leaf</tissue>
    </source>
</reference>
<proteinExistence type="predicted"/>
<organism evidence="1 2">
    <name type="scientific">Sesamum alatum</name>
    <dbReference type="NCBI Taxonomy" id="300844"/>
    <lineage>
        <taxon>Eukaryota</taxon>
        <taxon>Viridiplantae</taxon>
        <taxon>Streptophyta</taxon>
        <taxon>Embryophyta</taxon>
        <taxon>Tracheophyta</taxon>
        <taxon>Spermatophyta</taxon>
        <taxon>Magnoliopsida</taxon>
        <taxon>eudicotyledons</taxon>
        <taxon>Gunneridae</taxon>
        <taxon>Pentapetalae</taxon>
        <taxon>asterids</taxon>
        <taxon>lamiids</taxon>
        <taxon>Lamiales</taxon>
        <taxon>Pedaliaceae</taxon>
        <taxon>Sesamum</taxon>
    </lineage>
</organism>
<dbReference type="AlphaFoldDB" id="A0AAE1YRM7"/>
<sequence>MNTTSTPNVINDDINTSHDMNVGNDSVEHVGVVDVDVTVQNAYENIDEHVDVVATGVNVAMHEFPENVNAHELTTRPNVNDASVNINVVGRPFSVGYVPSLPNTEDDFKYDDPIIADLLDRNWDEEIVVRKCSNDIIVDIEAINDMLETTAYKTPNKEINKDKI</sequence>
<comment type="caution">
    <text evidence="1">The sequence shown here is derived from an EMBL/GenBank/DDBJ whole genome shotgun (WGS) entry which is preliminary data.</text>
</comment>
<name>A0AAE1YRM7_9LAMI</name>
<gene>
    <name evidence="1" type="ORF">Salat_0661100</name>
</gene>